<name>A0A812EYN3_9ARCH</name>
<reference evidence="1" key="1">
    <citation type="submission" date="2021-02" db="EMBL/GenBank/DDBJ databases">
        <authorList>
            <person name="Han P."/>
        </authorList>
    </citation>
    <scope>NUCLEOTIDE SEQUENCE</scope>
    <source>
        <strain evidence="1">Candidatus Nitrosotenuis uzonensis 5A</strain>
    </source>
</reference>
<comment type="caution">
    <text evidence="1">The sequence shown here is derived from an EMBL/GenBank/DDBJ whole genome shotgun (WGS) entry which is preliminary data.</text>
</comment>
<evidence type="ECO:0000313" key="1">
    <source>
        <dbReference type="EMBL" id="CAE6484236.1"/>
    </source>
</evidence>
<protein>
    <recommendedName>
        <fullName evidence="3">Peptidase</fullName>
    </recommendedName>
</protein>
<sequence>MNKKLCLKRIFLAVLFSILLLTTGYASTASAQFQAGGVSKQGSWYVGEGLKKGNFFSYSLCHIDYKDCSQFRIDFWIESDQKVGSEDQWKVQTVVYDGAQIIKGTMYLGKIAPEPTGGTDNLTPYRAAFKSSIAWLSAYATADTGSLTGKGPKNFNAPSWGKIGNIGGEQIIPTAEEKIAVPDGIFDTVQISWKTGGKINRVWVVDEFPFPIKADTYAHVAEGVPPQEYRFELLDYQQNIVNDPFVGIKDTASLKTQLGCETNYSLSSVAKNTNTNSMIVELKYGPNKPKHGCDLELIINFKRSVNQEEFENQVHYDILVVEQTPDGLSPTRSIADEEKRNTLFTTSGQVRRIIEVKESGPTKYAIFVYGTGPETTQPNAAKAGFITFDVQVQGESQVTPPPPPPPPPQVQIPAWIKNNAKWWADGTIGDNDFVSGIQYLINQKIIKIPPTTPGSSSTTNVIPAWIKNNAKWWADGTIGDNDFVSGIQYLITNGIIKITS</sequence>
<evidence type="ECO:0000313" key="2">
    <source>
        <dbReference type="Proteomes" id="UP000655759"/>
    </source>
</evidence>
<organism evidence="1 2">
    <name type="scientific">Candidatus Nitrosotenuis uzonensis</name>
    <dbReference type="NCBI Taxonomy" id="1407055"/>
    <lineage>
        <taxon>Archaea</taxon>
        <taxon>Nitrososphaerota</taxon>
        <taxon>Candidatus Nitrosotenuis</taxon>
    </lineage>
</organism>
<proteinExistence type="predicted"/>
<dbReference type="Proteomes" id="UP000655759">
    <property type="component" value="Unassembled WGS sequence"/>
</dbReference>
<gene>
    <name evidence="1" type="ORF">NUZ5A_10011</name>
</gene>
<dbReference type="EMBL" id="CAJNAQ010000001">
    <property type="protein sequence ID" value="CAE6484236.1"/>
    <property type="molecule type" value="Genomic_DNA"/>
</dbReference>
<evidence type="ECO:0008006" key="3">
    <source>
        <dbReference type="Google" id="ProtNLM"/>
    </source>
</evidence>
<accession>A0A812EYN3</accession>
<dbReference type="AlphaFoldDB" id="A0A812EYN3"/>